<dbReference type="EMBL" id="MU001789">
    <property type="protein sequence ID" value="KAF2798189.1"/>
    <property type="molecule type" value="Genomic_DNA"/>
</dbReference>
<accession>A0A6A6XPA6</accession>
<dbReference type="PROSITE" id="PS50172">
    <property type="entry name" value="BRCT"/>
    <property type="match status" value="1"/>
</dbReference>
<dbReference type="SUPFAM" id="SSF52113">
    <property type="entry name" value="BRCT domain"/>
    <property type="match status" value="1"/>
</dbReference>
<feature type="domain" description="BRCT" evidence="2">
    <location>
        <begin position="374"/>
        <end position="443"/>
    </location>
</feature>
<evidence type="ECO:0000313" key="4">
    <source>
        <dbReference type="Proteomes" id="UP000799757"/>
    </source>
</evidence>
<dbReference type="InterPro" id="IPR001357">
    <property type="entry name" value="BRCT_dom"/>
</dbReference>
<evidence type="ECO:0000259" key="2">
    <source>
        <dbReference type="PROSITE" id="PS50172"/>
    </source>
</evidence>
<feature type="compositionally biased region" description="Basic residues" evidence="1">
    <location>
        <begin position="320"/>
        <end position="330"/>
    </location>
</feature>
<organism evidence="3 4">
    <name type="scientific">Melanomma pulvis-pyrius CBS 109.77</name>
    <dbReference type="NCBI Taxonomy" id="1314802"/>
    <lineage>
        <taxon>Eukaryota</taxon>
        <taxon>Fungi</taxon>
        <taxon>Dikarya</taxon>
        <taxon>Ascomycota</taxon>
        <taxon>Pezizomycotina</taxon>
        <taxon>Dothideomycetes</taxon>
        <taxon>Pleosporomycetidae</taxon>
        <taxon>Pleosporales</taxon>
        <taxon>Melanommataceae</taxon>
        <taxon>Melanomma</taxon>
    </lineage>
</organism>
<dbReference type="CDD" id="cd17744">
    <property type="entry name" value="BRCT_MDC1_rpt1"/>
    <property type="match status" value="1"/>
</dbReference>
<dbReference type="Proteomes" id="UP000799757">
    <property type="component" value="Unassembled WGS sequence"/>
</dbReference>
<gene>
    <name evidence="3" type="ORF">K505DRAFT_117783</name>
</gene>
<evidence type="ECO:0000256" key="1">
    <source>
        <dbReference type="SAM" id="MobiDB-lite"/>
    </source>
</evidence>
<protein>
    <recommendedName>
        <fullName evidence="2">BRCT domain-containing protein</fullName>
    </recommendedName>
</protein>
<feature type="compositionally biased region" description="Polar residues" evidence="1">
    <location>
        <begin position="193"/>
        <end position="205"/>
    </location>
</feature>
<dbReference type="OrthoDB" id="342264at2759"/>
<evidence type="ECO:0000313" key="3">
    <source>
        <dbReference type="EMBL" id="KAF2798189.1"/>
    </source>
</evidence>
<feature type="compositionally biased region" description="Low complexity" evidence="1">
    <location>
        <begin position="265"/>
        <end position="280"/>
    </location>
</feature>
<proteinExistence type="predicted"/>
<dbReference type="AlphaFoldDB" id="A0A6A6XPA6"/>
<dbReference type="InterPro" id="IPR036420">
    <property type="entry name" value="BRCT_dom_sf"/>
</dbReference>
<dbReference type="SMART" id="SM00292">
    <property type="entry name" value="BRCT"/>
    <property type="match status" value="2"/>
</dbReference>
<keyword evidence="4" id="KW-1185">Reference proteome</keyword>
<reference evidence="3" key="1">
    <citation type="journal article" date="2020" name="Stud. Mycol.">
        <title>101 Dothideomycetes genomes: a test case for predicting lifestyles and emergence of pathogens.</title>
        <authorList>
            <person name="Haridas S."/>
            <person name="Albert R."/>
            <person name="Binder M."/>
            <person name="Bloem J."/>
            <person name="Labutti K."/>
            <person name="Salamov A."/>
            <person name="Andreopoulos B."/>
            <person name="Baker S."/>
            <person name="Barry K."/>
            <person name="Bills G."/>
            <person name="Bluhm B."/>
            <person name="Cannon C."/>
            <person name="Castanera R."/>
            <person name="Culley D."/>
            <person name="Daum C."/>
            <person name="Ezra D."/>
            <person name="Gonzalez J."/>
            <person name="Henrissat B."/>
            <person name="Kuo A."/>
            <person name="Liang C."/>
            <person name="Lipzen A."/>
            <person name="Lutzoni F."/>
            <person name="Magnuson J."/>
            <person name="Mondo S."/>
            <person name="Nolan M."/>
            <person name="Ohm R."/>
            <person name="Pangilinan J."/>
            <person name="Park H.-J."/>
            <person name="Ramirez L."/>
            <person name="Alfaro M."/>
            <person name="Sun H."/>
            <person name="Tritt A."/>
            <person name="Yoshinaga Y."/>
            <person name="Zwiers L.-H."/>
            <person name="Turgeon B."/>
            <person name="Goodwin S."/>
            <person name="Spatafora J."/>
            <person name="Crous P."/>
            <person name="Grigoriev I."/>
        </authorList>
    </citation>
    <scope>NUCLEOTIDE SEQUENCE</scope>
    <source>
        <strain evidence="3">CBS 109.77</strain>
    </source>
</reference>
<name>A0A6A6XPA6_9PLEO</name>
<dbReference type="Gene3D" id="3.40.50.10190">
    <property type="entry name" value="BRCT domain"/>
    <property type="match status" value="2"/>
</dbReference>
<feature type="region of interest" description="Disordered" evidence="1">
    <location>
        <begin position="177"/>
        <end position="351"/>
    </location>
</feature>
<sequence>MAWKLLETASSQEAAPHALHIGQRVYLVLEEGPKERLAIVPVVDELVEAPLAALARIDVGSWGVKLMALDSGVHVKPKDHLLIPYPGPFPVEVYDLKPASDGPSEVIFLRDHDVILLSKTATTITLVWDSSEIQVNSSITGDEIPEFNDVQAREESAETEDEDEDLNRTATAIAVRQSNSTPVPSVSREVVQETPTAERVNQLTEFSIPVGHQKDTVDNTPPPEETFVPSLDAPEAFSTAPTKPVDNTTEEVEETVVEKSAVLAPVDDSTPVSSDSQSNPAPENQRSTRKAHPFVLIPPRSSLKRPSPIPEDDSDGARKSAPKRKKRMTLHVREETTPKATRGSQGSGIEDGLYKGPKPLVALSNSGIPTTGSLVKFLKKHGGNLVDPVKGEACNILCVRDGTIKKSMKLLLCVALGIPIVTEDWLMQSAQEARFLDVSLFKPKAPTQELEWNFSLASIWNKKTEVFTGHSIYFTPALKVTYKPFSEVEELCKAAGATRIFSKPAKEAKEKETADTIILALGEEDEDAATLMQDGHVCYTRDFLTLSILRGEISLDSDEFQIKPTVANPPKKKGRPRKS</sequence>